<gene>
    <name evidence="5" type="ORF">GIS00_19560</name>
</gene>
<dbReference type="SUPFAM" id="SSF52518">
    <property type="entry name" value="Thiamin diphosphate-binding fold (THDP-binding)"/>
    <property type="match status" value="1"/>
</dbReference>
<comment type="cofactor">
    <cofactor evidence="1">
        <name>thiamine diphosphate</name>
        <dbReference type="ChEBI" id="CHEBI:58937"/>
    </cofactor>
</comment>
<sequence>MVGALNLGLRHELERDPKVLLLGEDVGRLGGVFRVTDGLQKDFGSDRVVDTPLGEAGIVGTAVGLAMAGYRPVCEIQFDGFVFPAVNQIVTQLAKIRHRSAGRTAMPVVIRIPYGGGIGAIEHHSESPEAYFAHTAGIKVVTPGSPQDAYTMLRQAIGSPDPVIFLEPKHRYWTKGPVTPVAGSGVAAGPLATDGLHRARIVRAGTDVTVVAYGPLVATALSAAGIAADEGTSVEVIDLRSISPLDSDTVVESVRRTGRLVVAHEASRSHGIGAEIAARVQQEAFYHLQAPVLRVTGYDTPYPASRLEQDWLPGVDRLLDAVEAVRKY</sequence>
<dbReference type="FunFam" id="3.40.50.920:FF:000001">
    <property type="entry name" value="Pyruvate dehydrogenase E1 beta subunit"/>
    <property type="match status" value="1"/>
</dbReference>
<proteinExistence type="predicted"/>
<dbReference type="SUPFAM" id="SSF52922">
    <property type="entry name" value="TK C-terminal domain-like"/>
    <property type="match status" value="1"/>
</dbReference>
<dbReference type="InterPro" id="IPR033248">
    <property type="entry name" value="Transketolase_C"/>
</dbReference>
<dbReference type="Proteomes" id="UP000460221">
    <property type="component" value="Unassembled WGS sequence"/>
</dbReference>
<dbReference type="EMBL" id="WLYK01000008">
    <property type="protein sequence ID" value="MTD16140.1"/>
    <property type="molecule type" value="Genomic_DNA"/>
</dbReference>
<keyword evidence="6" id="KW-1185">Reference proteome</keyword>
<dbReference type="Gene3D" id="3.40.50.970">
    <property type="match status" value="1"/>
</dbReference>
<protein>
    <submittedName>
        <fullName evidence="5">Alpha-ketoacid dehydrogenase subunit beta</fullName>
    </submittedName>
</protein>
<dbReference type="Pfam" id="PF02779">
    <property type="entry name" value="Transket_pyr"/>
    <property type="match status" value="1"/>
</dbReference>
<dbReference type="FunFam" id="3.40.50.970:FF:000001">
    <property type="entry name" value="Pyruvate dehydrogenase E1 beta subunit"/>
    <property type="match status" value="1"/>
</dbReference>
<comment type="caution">
    <text evidence="5">The sequence shown here is derived from an EMBL/GenBank/DDBJ whole genome shotgun (WGS) entry which is preliminary data.</text>
</comment>
<dbReference type="SMART" id="SM00861">
    <property type="entry name" value="Transket_pyr"/>
    <property type="match status" value="1"/>
</dbReference>
<dbReference type="PANTHER" id="PTHR43257:SF2">
    <property type="entry name" value="PYRUVATE DEHYDROGENASE E1 COMPONENT SUBUNIT BETA"/>
    <property type="match status" value="1"/>
</dbReference>
<dbReference type="GO" id="GO:0016491">
    <property type="term" value="F:oxidoreductase activity"/>
    <property type="evidence" value="ECO:0007669"/>
    <property type="project" value="UniProtKB-KW"/>
</dbReference>
<evidence type="ECO:0000256" key="2">
    <source>
        <dbReference type="ARBA" id="ARBA00023002"/>
    </source>
</evidence>
<dbReference type="InterPro" id="IPR005475">
    <property type="entry name" value="Transketolase-like_Pyr-bd"/>
</dbReference>
<evidence type="ECO:0000256" key="3">
    <source>
        <dbReference type="ARBA" id="ARBA00023052"/>
    </source>
</evidence>
<reference evidence="5 6" key="1">
    <citation type="submission" date="2019-11" db="EMBL/GenBank/DDBJ databases">
        <authorList>
            <person name="Jiang L.-Q."/>
        </authorList>
    </citation>
    <scope>NUCLEOTIDE SEQUENCE [LARGE SCALE GENOMIC DNA]</scope>
    <source>
        <strain evidence="5 6">YIM 132087</strain>
    </source>
</reference>
<keyword evidence="3" id="KW-0786">Thiamine pyrophosphate</keyword>
<dbReference type="GO" id="GO:0000287">
    <property type="term" value="F:magnesium ion binding"/>
    <property type="evidence" value="ECO:0007669"/>
    <property type="project" value="UniProtKB-ARBA"/>
</dbReference>
<evidence type="ECO:0000313" key="5">
    <source>
        <dbReference type="EMBL" id="MTD16140.1"/>
    </source>
</evidence>
<keyword evidence="2" id="KW-0560">Oxidoreductase</keyword>
<dbReference type="AlphaFoldDB" id="A0A7K1FPZ7"/>
<feature type="domain" description="Transketolase-like pyrimidine-binding" evidence="4">
    <location>
        <begin position="1"/>
        <end position="174"/>
    </location>
</feature>
<dbReference type="CDD" id="cd07036">
    <property type="entry name" value="TPP_PYR_E1-PDHc-beta_like"/>
    <property type="match status" value="1"/>
</dbReference>
<name>A0A7K1FPZ7_9ACTN</name>
<organism evidence="5 6">
    <name type="scientific">Nakamurella alba</name>
    <dbReference type="NCBI Taxonomy" id="2665158"/>
    <lineage>
        <taxon>Bacteria</taxon>
        <taxon>Bacillati</taxon>
        <taxon>Actinomycetota</taxon>
        <taxon>Actinomycetes</taxon>
        <taxon>Nakamurellales</taxon>
        <taxon>Nakamurellaceae</taxon>
        <taxon>Nakamurella</taxon>
    </lineage>
</organism>
<dbReference type="InterPro" id="IPR009014">
    <property type="entry name" value="Transketo_C/PFOR_II"/>
</dbReference>
<evidence type="ECO:0000256" key="1">
    <source>
        <dbReference type="ARBA" id="ARBA00001964"/>
    </source>
</evidence>
<dbReference type="InterPro" id="IPR029061">
    <property type="entry name" value="THDP-binding"/>
</dbReference>
<dbReference type="Gene3D" id="3.40.50.920">
    <property type="match status" value="1"/>
</dbReference>
<dbReference type="Pfam" id="PF02780">
    <property type="entry name" value="Transketolase_C"/>
    <property type="match status" value="1"/>
</dbReference>
<accession>A0A7K1FPZ7</accession>
<evidence type="ECO:0000313" key="6">
    <source>
        <dbReference type="Proteomes" id="UP000460221"/>
    </source>
</evidence>
<dbReference type="PANTHER" id="PTHR43257">
    <property type="entry name" value="PYRUVATE DEHYDROGENASE E1 COMPONENT BETA SUBUNIT"/>
    <property type="match status" value="1"/>
</dbReference>
<evidence type="ECO:0000259" key="4">
    <source>
        <dbReference type="SMART" id="SM00861"/>
    </source>
</evidence>